<name>A0A382IUI9_9ZZZZ</name>
<reference evidence="1" key="1">
    <citation type="submission" date="2018-05" db="EMBL/GenBank/DDBJ databases">
        <authorList>
            <person name="Lanie J.A."/>
            <person name="Ng W.-L."/>
            <person name="Kazmierczak K.M."/>
            <person name="Andrzejewski T.M."/>
            <person name="Davidsen T.M."/>
            <person name="Wayne K.J."/>
            <person name="Tettelin H."/>
            <person name="Glass J.I."/>
            <person name="Rusch D."/>
            <person name="Podicherti R."/>
            <person name="Tsui H.-C.T."/>
            <person name="Winkler M.E."/>
        </authorList>
    </citation>
    <scope>NUCLEOTIDE SEQUENCE</scope>
</reference>
<proteinExistence type="predicted"/>
<evidence type="ECO:0000313" key="1">
    <source>
        <dbReference type="EMBL" id="SVC03286.1"/>
    </source>
</evidence>
<accession>A0A382IUI9</accession>
<gene>
    <name evidence="1" type="ORF">METZ01_LOCUS256140</name>
</gene>
<organism evidence="1">
    <name type="scientific">marine metagenome</name>
    <dbReference type="NCBI Taxonomy" id="408172"/>
    <lineage>
        <taxon>unclassified sequences</taxon>
        <taxon>metagenomes</taxon>
        <taxon>ecological metagenomes</taxon>
    </lineage>
</organism>
<sequence>MHDKIITALLAILIALGGWTLSRTFSLSQDMVLIKEKVSGIEDEVSDFKTFKKKKKRKKKNSNN</sequence>
<dbReference type="AlphaFoldDB" id="A0A382IUI9"/>
<dbReference type="EMBL" id="UINC01069705">
    <property type="protein sequence ID" value="SVC03286.1"/>
    <property type="molecule type" value="Genomic_DNA"/>
</dbReference>
<protein>
    <submittedName>
        <fullName evidence="1">Uncharacterized protein</fullName>
    </submittedName>
</protein>